<evidence type="ECO:0000256" key="4">
    <source>
        <dbReference type="ARBA" id="ARBA00022847"/>
    </source>
</evidence>
<evidence type="ECO:0000256" key="1">
    <source>
        <dbReference type="ARBA" id="ARBA00004141"/>
    </source>
</evidence>
<feature type="transmembrane region" description="Helical" evidence="7">
    <location>
        <begin position="84"/>
        <end position="101"/>
    </location>
</feature>
<evidence type="ECO:0000256" key="5">
    <source>
        <dbReference type="ARBA" id="ARBA00022989"/>
    </source>
</evidence>
<evidence type="ECO:0000256" key="2">
    <source>
        <dbReference type="ARBA" id="ARBA00022448"/>
    </source>
</evidence>
<keyword evidence="4" id="KW-0769">Symport</keyword>
<feature type="transmembrane region" description="Helical" evidence="7">
    <location>
        <begin position="12"/>
        <end position="34"/>
    </location>
</feature>
<evidence type="ECO:0000256" key="6">
    <source>
        <dbReference type="ARBA" id="ARBA00023136"/>
    </source>
</evidence>
<keyword evidence="2" id="KW-0813">Transport</keyword>
<proteinExistence type="predicted"/>
<dbReference type="Proteomes" id="UP001338309">
    <property type="component" value="Unassembled WGS sequence"/>
</dbReference>
<keyword evidence="9" id="KW-1185">Reference proteome</keyword>
<name>A0ABQ6PIB9_9BACT</name>
<comment type="subcellular location">
    <subcellularLocation>
        <location evidence="1">Membrane</location>
        <topology evidence="1">Multi-pass membrane protein</topology>
    </subcellularLocation>
</comment>
<dbReference type="PANTHER" id="PTHR11706">
    <property type="entry name" value="SOLUTE CARRIER PROTEIN FAMILY 11 MEMBER"/>
    <property type="match status" value="1"/>
</dbReference>
<feature type="transmembrane region" description="Helical" evidence="7">
    <location>
        <begin position="194"/>
        <end position="213"/>
    </location>
</feature>
<dbReference type="PANTHER" id="PTHR11706:SF33">
    <property type="entry name" value="NATURAL RESISTANCE-ASSOCIATED MACROPHAGE PROTEIN 2"/>
    <property type="match status" value="1"/>
</dbReference>
<feature type="transmembrane region" description="Helical" evidence="7">
    <location>
        <begin position="40"/>
        <end position="63"/>
    </location>
</feature>
<keyword evidence="5 7" id="KW-1133">Transmembrane helix</keyword>
<sequence length="408" mass="43685">MKLKDLLKKTGPGPLVTAAFIGPGTVTVCSLAGIQFDYTLLWALGLSLVATLYLQEISGRLGLITRMDLSELLKKQSQNQVFKILSLVLVFLAIGLGNAAYEGGNLTGANLGLGVFWEAPVWEINSFSIQSGTLLFGGLAFFLLWSGNYKTLEKALIALVILMSLAFLMAAGMTRPDWSAVFSGFVPVFDEEKLPTIVALIGTTVVPYNLFLYASLAKNRWIKPKEITDMRWDISLAVILGVGVSMSILIVGVANPVSELRTAADIAQGLRGVFGEFASYLMGFGLMAAGLTSTITAPLAGGMVICGLLGKSQEIQSTSMRIGMGSILLLGIVVSSLGIRPFYLITLAQLANGILLPIISGWLIWAGSQSGFLGHHTNSKTWTFFGFLIWVLTLVLGLKSLGAVFGWF</sequence>
<evidence type="ECO:0000313" key="8">
    <source>
        <dbReference type="EMBL" id="GMQ27581.1"/>
    </source>
</evidence>
<organism evidence="8 9">
    <name type="scientific">Algoriphagus confluentis</name>
    <dbReference type="NCBI Taxonomy" id="1697556"/>
    <lineage>
        <taxon>Bacteria</taxon>
        <taxon>Pseudomonadati</taxon>
        <taxon>Bacteroidota</taxon>
        <taxon>Cytophagia</taxon>
        <taxon>Cytophagales</taxon>
        <taxon>Cyclobacteriaceae</taxon>
        <taxon>Algoriphagus</taxon>
    </lineage>
</organism>
<dbReference type="Pfam" id="PF01566">
    <property type="entry name" value="Nramp"/>
    <property type="match status" value="1"/>
</dbReference>
<evidence type="ECO:0000256" key="7">
    <source>
        <dbReference type="SAM" id="Phobius"/>
    </source>
</evidence>
<evidence type="ECO:0000313" key="9">
    <source>
        <dbReference type="Proteomes" id="UP001338309"/>
    </source>
</evidence>
<keyword evidence="6 7" id="KW-0472">Membrane</keyword>
<dbReference type="RefSeq" id="WP_338222392.1">
    <property type="nucleotide sequence ID" value="NZ_BTPD01000001.1"/>
</dbReference>
<feature type="transmembrane region" description="Helical" evidence="7">
    <location>
        <begin position="234"/>
        <end position="257"/>
    </location>
</feature>
<evidence type="ECO:0000256" key="3">
    <source>
        <dbReference type="ARBA" id="ARBA00022692"/>
    </source>
</evidence>
<gene>
    <name evidence="8" type="ORF">Aconfl_02230</name>
</gene>
<feature type="transmembrane region" description="Helical" evidence="7">
    <location>
        <begin position="322"/>
        <end position="339"/>
    </location>
</feature>
<protein>
    <submittedName>
        <fullName evidence="8">Nramp family divalent metal transporter</fullName>
    </submittedName>
</protein>
<reference evidence="8 9" key="1">
    <citation type="submission" date="2023-08" db="EMBL/GenBank/DDBJ databases">
        <title>Draft genome sequence of Algoriphagus confluentis.</title>
        <authorList>
            <person name="Takatani N."/>
            <person name="Hosokawa M."/>
            <person name="Sawabe T."/>
        </authorList>
    </citation>
    <scope>NUCLEOTIDE SEQUENCE [LARGE SCALE GENOMIC DNA]</scope>
    <source>
        <strain evidence="8 9">NBRC 111222</strain>
    </source>
</reference>
<keyword evidence="3 7" id="KW-0812">Transmembrane</keyword>
<feature type="transmembrane region" description="Helical" evidence="7">
    <location>
        <begin position="345"/>
        <end position="366"/>
    </location>
</feature>
<feature type="transmembrane region" description="Helical" evidence="7">
    <location>
        <begin position="277"/>
        <end position="310"/>
    </location>
</feature>
<accession>A0ABQ6PIB9</accession>
<feature type="transmembrane region" description="Helical" evidence="7">
    <location>
        <begin position="387"/>
        <end position="407"/>
    </location>
</feature>
<dbReference type="PRINTS" id="PR00447">
    <property type="entry name" value="NATRESASSCMP"/>
</dbReference>
<comment type="caution">
    <text evidence="8">The sequence shown here is derived from an EMBL/GenBank/DDBJ whole genome shotgun (WGS) entry which is preliminary data.</text>
</comment>
<feature type="transmembrane region" description="Helical" evidence="7">
    <location>
        <begin position="156"/>
        <end position="174"/>
    </location>
</feature>
<dbReference type="EMBL" id="BTPD01000001">
    <property type="protein sequence ID" value="GMQ27581.1"/>
    <property type="molecule type" value="Genomic_DNA"/>
</dbReference>
<dbReference type="InterPro" id="IPR001046">
    <property type="entry name" value="NRAMP_fam"/>
</dbReference>
<feature type="transmembrane region" description="Helical" evidence="7">
    <location>
        <begin position="121"/>
        <end position="144"/>
    </location>
</feature>